<gene>
    <name evidence="1" type="ORF">BLNAU_15814</name>
</gene>
<evidence type="ECO:0000313" key="2">
    <source>
        <dbReference type="Proteomes" id="UP001281761"/>
    </source>
</evidence>
<keyword evidence="2" id="KW-1185">Reference proteome</keyword>
<accession>A0ABQ9XG20</accession>
<proteinExistence type="predicted"/>
<evidence type="ECO:0000313" key="1">
    <source>
        <dbReference type="EMBL" id="KAK2949211.1"/>
    </source>
</evidence>
<organism evidence="1 2">
    <name type="scientific">Blattamonas nauphoetae</name>
    <dbReference type="NCBI Taxonomy" id="2049346"/>
    <lineage>
        <taxon>Eukaryota</taxon>
        <taxon>Metamonada</taxon>
        <taxon>Preaxostyla</taxon>
        <taxon>Oxymonadida</taxon>
        <taxon>Blattamonas</taxon>
    </lineage>
</organism>
<dbReference type="EMBL" id="JARBJD010000160">
    <property type="protein sequence ID" value="KAK2949211.1"/>
    <property type="molecule type" value="Genomic_DNA"/>
</dbReference>
<name>A0ABQ9XG20_9EUKA</name>
<dbReference type="Proteomes" id="UP001281761">
    <property type="component" value="Unassembled WGS sequence"/>
</dbReference>
<comment type="caution">
    <text evidence="1">The sequence shown here is derived from an EMBL/GenBank/DDBJ whole genome shotgun (WGS) entry which is preliminary data.</text>
</comment>
<sequence>MDSIAKIPHFSPSHFVIGMGSQISRKDPDSQDTSLFLNWNGETPTSITKASSLFLSLISIINDGSSLPTSVEDNVVLFLSQITPSYNKQFRGDTILYSLVPSPCQPCQRFIDAFCVFFTASERIALTALAFLHGTITFSSKSANRQLLSAGLIPSLMNALQPHTLRLPEHGPIHHYLVHIVVHPFNRTPQPVFMESGNPPLPANKSVYNTVFLHTIAPSASYLFRLTKIINSISNPNTAKTFMDILIYALEVSAFSQPILDLVLSSSIPLSLVDLVFTIENADRRESAFWSFFISHTGWETGRRSTVQRRKVISRVLFSEGWHDGMAQQLENTILGSSYRSSSDVIVTVNNLFGGNVPKRE</sequence>
<protein>
    <submittedName>
        <fullName evidence="1">Uncharacterized protein</fullName>
    </submittedName>
</protein>
<reference evidence="1 2" key="1">
    <citation type="journal article" date="2022" name="bioRxiv">
        <title>Genomics of Preaxostyla Flagellates Illuminates Evolutionary Transitions and the Path Towards Mitochondrial Loss.</title>
        <authorList>
            <person name="Novak L.V.F."/>
            <person name="Treitli S.C."/>
            <person name="Pyrih J."/>
            <person name="Halakuc P."/>
            <person name="Pipaliya S.V."/>
            <person name="Vacek V."/>
            <person name="Brzon O."/>
            <person name="Soukal P."/>
            <person name="Eme L."/>
            <person name="Dacks J.B."/>
            <person name="Karnkowska A."/>
            <person name="Elias M."/>
            <person name="Hampl V."/>
        </authorList>
    </citation>
    <scope>NUCLEOTIDE SEQUENCE [LARGE SCALE GENOMIC DNA]</scope>
    <source>
        <strain evidence="1">NAU3</strain>
        <tissue evidence="1">Gut</tissue>
    </source>
</reference>